<feature type="domain" description="TRIP4/RQT4 C2HC5-type zinc finger" evidence="2">
    <location>
        <begin position="247"/>
        <end position="298"/>
    </location>
</feature>
<dbReference type="GO" id="GO:0072344">
    <property type="term" value="P:rescue of stalled ribosome"/>
    <property type="evidence" value="ECO:0007669"/>
    <property type="project" value="InterPro"/>
</dbReference>
<dbReference type="InterPro" id="IPR039128">
    <property type="entry name" value="TRIP4-like"/>
</dbReference>
<accession>A0AAN6N3W1</accession>
<sequence>MSLTQLSRILDLPDEQLKQITDYAATLSKAEAAEHFTNLLGDSPQVVEFISSFNARRIDPKALATAPSSAPGSDIDGVPRQQHGRKKKKPQIHTPAPRQVTNLGPAPGTAYNKKDQNDDYIPRRSGTSTPTNSNVGPSTSRPPPAKSATPSPQPSSKPPPPAVGTLVSELGLPKAKPRSTPVSRTSTPGPGTSSKNNGATTKVSIAGGVPMHGASTALTDLDQAIRQLEITTNPSHASNSADGIAARRCNCVATRHALLAAAPNCLNCGKVICVKEGLGPCTSCGEPLLSTAEVQGMIKELRAERGREKMAADREAHKKADIGSTPRPFTSVRGRDDLSVAEAMALEHRDKLLGFQAQNAKRTTVRDEAADFDVSLVGNMWASPEERARELKKQQKLLREMEWNAKPEYEKRPQVVSIDLVGKKVFKKMAAVERPPSPREDDELDDDAGGGAPVLGEIDGNRGSGGGAFSKNPLLGGMIKPVYDVKGHGAELERRKDRSTRWRRVQDDLEDNEAVILDGGIYGGRSEVKAGSGGDEPDCG</sequence>
<dbReference type="Proteomes" id="UP001303473">
    <property type="component" value="Unassembled WGS sequence"/>
</dbReference>
<dbReference type="AlphaFoldDB" id="A0AAN6N3W1"/>
<dbReference type="GO" id="GO:0005634">
    <property type="term" value="C:nucleus"/>
    <property type="evidence" value="ECO:0007669"/>
    <property type="project" value="InterPro"/>
</dbReference>
<name>A0AAN6N3W1_9PEZI</name>
<feature type="region of interest" description="Disordered" evidence="1">
    <location>
        <begin position="431"/>
        <end position="472"/>
    </location>
</feature>
<feature type="region of interest" description="Disordered" evidence="1">
    <location>
        <begin position="312"/>
        <end position="331"/>
    </location>
</feature>
<evidence type="ECO:0000313" key="3">
    <source>
        <dbReference type="EMBL" id="KAK3938707.1"/>
    </source>
</evidence>
<dbReference type="EMBL" id="MU853824">
    <property type="protein sequence ID" value="KAK3938707.1"/>
    <property type="molecule type" value="Genomic_DNA"/>
</dbReference>
<protein>
    <submittedName>
        <fullName evidence="3">Activating signal cointegrator 1</fullName>
    </submittedName>
</protein>
<feature type="compositionally biased region" description="Pro residues" evidence="1">
    <location>
        <begin position="140"/>
        <end position="162"/>
    </location>
</feature>
<dbReference type="GO" id="GO:0180022">
    <property type="term" value="C:RQC-trigger complex"/>
    <property type="evidence" value="ECO:0007669"/>
    <property type="project" value="InterPro"/>
</dbReference>
<comment type="caution">
    <text evidence="3">The sequence shown here is derived from an EMBL/GenBank/DDBJ whole genome shotgun (WGS) entry which is preliminary data.</text>
</comment>
<dbReference type="GO" id="GO:0045893">
    <property type="term" value="P:positive regulation of DNA-templated transcription"/>
    <property type="evidence" value="ECO:0007669"/>
    <property type="project" value="TreeGrafter"/>
</dbReference>
<dbReference type="PANTHER" id="PTHR12963">
    <property type="entry name" value="THYROID RECEPTOR INTERACTING PROTEIN RELATED"/>
    <property type="match status" value="1"/>
</dbReference>
<evidence type="ECO:0000259" key="2">
    <source>
        <dbReference type="Pfam" id="PF06221"/>
    </source>
</evidence>
<reference evidence="4" key="1">
    <citation type="journal article" date="2023" name="Mol. Phylogenet. Evol.">
        <title>Genome-scale phylogeny and comparative genomics of the fungal order Sordariales.</title>
        <authorList>
            <person name="Hensen N."/>
            <person name="Bonometti L."/>
            <person name="Westerberg I."/>
            <person name="Brannstrom I.O."/>
            <person name="Guillou S."/>
            <person name="Cros-Aarteil S."/>
            <person name="Calhoun S."/>
            <person name="Haridas S."/>
            <person name="Kuo A."/>
            <person name="Mondo S."/>
            <person name="Pangilinan J."/>
            <person name="Riley R."/>
            <person name="LaButti K."/>
            <person name="Andreopoulos B."/>
            <person name="Lipzen A."/>
            <person name="Chen C."/>
            <person name="Yan M."/>
            <person name="Daum C."/>
            <person name="Ng V."/>
            <person name="Clum A."/>
            <person name="Steindorff A."/>
            <person name="Ohm R.A."/>
            <person name="Martin F."/>
            <person name="Silar P."/>
            <person name="Natvig D.O."/>
            <person name="Lalanne C."/>
            <person name="Gautier V."/>
            <person name="Ament-Velasquez S.L."/>
            <person name="Kruys A."/>
            <person name="Hutchinson M.I."/>
            <person name="Powell A.J."/>
            <person name="Barry K."/>
            <person name="Miller A.N."/>
            <person name="Grigoriev I.V."/>
            <person name="Debuchy R."/>
            <person name="Gladieux P."/>
            <person name="Hiltunen Thoren M."/>
            <person name="Johannesson H."/>
        </authorList>
    </citation>
    <scope>NUCLEOTIDE SEQUENCE [LARGE SCALE GENOMIC DNA]</scope>
    <source>
        <strain evidence="4">CBS 340.73</strain>
    </source>
</reference>
<feature type="compositionally biased region" description="Low complexity" evidence="1">
    <location>
        <begin position="178"/>
        <end position="194"/>
    </location>
</feature>
<dbReference type="PANTHER" id="PTHR12963:SF4">
    <property type="entry name" value="ACTIVATING SIGNAL COINTEGRATOR 1"/>
    <property type="match status" value="1"/>
</dbReference>
<proteinExistence type="predicted"/>
<dbReference type="GO" id="GO:0008270">
    <property type="term" value="F:zinc ion binding"/>
    <property type="evidence" value="ECO:0007669"/>
    <property type="project" value="InterPro"/>
</dbReference>
<feature type="compositionally biased region" description="Basic and acidic residues" evidence="1">
    <location>
        <begin position="112"/>
        <end position="122"/>
    </location>
</feature>
<evidence type="ECO:0000256" key="1">
    <source>
        <dbReference type="SAM" id="MobiDB-lite"/>
    </source>
</evidence>
<dbReference type="InterPro" id="IPR009349">
    <property type="entry name" value="TRIP4/RQT4_C2HC5_Znf"/>
</dbReference>
<organism evidence="3 4">
    <name type="scientific">Diplogelasinospora grovesii</name>
    <dbReference type="NCBI Taxonomy" id="303347"/>
    <lineage>
        <taxon>Eukaryota</taxon>
        <taxon>Fungi</taxon>
        <taxon>Dikarya</taxon>
        <taxon>Ascomycota</taxon>
        <taxon>Pezizomycotina</taxon>
        <taxon>Sordariomycetes</taxon>
        <taxon>Sordariomycetidae</taxon>
        <taxon>Sordariales</taxon>
        <taxon>Diplogelasinosporaceae</taxon>
        <taxon>Diplogelasinospora</taxon>
    </lineage>
</organism>
<feature type="region of interest" description="Disordered" evidence="1">
    <location>
        <begin position="63"/>
        <end position="208"/>
    </location>
</feature>
<gene>
    <name evidence="3" type="ORF">QBC46DRAFT_389625</name>
</gene>
<dbReference type="Pfam" id="PF06221">
    <property type="entry name" value="zf-C2HC5"/>
    <property type="match status" value="1"/>
</dbReference>
<feature type="compositionally biased region" description="Polar residues" evidence="1">
    <location>
        <begin position="125"/>
        <end position="136"/>
    </location>
</feature>
<keyword evidence="4" id="KW-1185">Reference proteome</keyword>
<feature type="compositionally biased region" description="Basic residues" evidence="1">
    <location>
        <begin position="82"/>
        <end position="91"/>
    </location>
</feature>
<feature type="compositionally biased region" description="Basic and acidic residues" evidence="1">
    <location>
        <begin position="312"/>
        <end position="321"/>
    </location>
</feature>
<evidence type="ECO:0000313" key="4">
    <source>
        <dbReference type="Proteomes" id="UP001303473"/>
    </source>
</evidence>